<evidence type="ECO:0000313" key="1">
    <source>
        <dbReference type="EMBL" id="KAJ2867347.1"/>
    </source>
</evidence>
<sequence length="355" mass="37820">MYGIFPHQCLRGDNGPLLQAASACELPGTCLRIVVIAIARPTPSLFPNFYLLAMIRLPILAQRLTVTAAARRSLSTTAARRGEAAARPFHVAFSELTGPPSPECVATITMTCAKANSFDLTALQGLSHALAQVEAQAGVRGLVLQSGTAGFFSAGFSLPVFHNIARADFERLWALSRDVFRRLHALPAPSIAAIDGHALGLGCALAMACQHRYAVHSPGLIGLNEVAVGLPVPQWLAERFRDLTSLRAAEELLSTGASLSVARALPLGLIDAVFDSPEDVGTAAHARLRQCAAAPRAAQAETLEALRREYLARFDADCERDTDQLWRAISSPDTQTAIQAAIARLSSRRPSTSVA</sequence>
<dbReference type="PANTHER" id="PTHR11941:SF45">
    <property type="entry name" value="ENOYL-COA DELTA ISOMERASE 1, MITOCHONDRIAL"/>
    <property type="match status" value="1"/>
</dbReference>
<gene>
    <name evidence="1" type="ORF">GGH94_000867</name>
</gene>
<dbReference type="GO" id="GO:0005739">
    <property type="term" value="C:mitochondrion"/>
    <property type="evidence" value="ECO:0007669"/>
    <property type="project" value="TreeGrafter"/>
</dbReference>
<dbReference type="InterPro" id="IPR001753">
    <property type="entry name" value="Enoyl-CoA_hydra/iso"/>
</dbReference>
<dbReference type="Gene3D" id="6.10.250.170">
    <property type="match status" value="1"/>
</dbReference>
<name>A0A9W8M870_9FUNG</name>
<dbReference type="InterPro" id="IPR029045">
    <property type="entry name" value="ClpP/crotonase-like_dom_sf"/>
</dbReference>
<dbReference type="CDD" id="cd06558">
    <property type="entry name" value="crotonase-like"/>
    <property type="match status" value="1"/>
</dbReference>
<reference evidence="1" key="1">
    <citation type="submission" date="2022-07" db="EMBL/GenBank/DDBJ databases">
        <title>Phylogenomic reconstructions and comparative analyses of Kickxellomycotina fungi.</title>
        <authorList>
            <person name="Reynolds N.K."/>
            <person name="Stajich J.E."/>
            <person name="Barry K."/>
            <person name="Grigoriev I.V."/>
            <person name="Crous P."/>
            <person name="Smith M.E."/>
        </authorList>
    </citation>
    <scope>NUCLEOTIDE SEQUENCE</scope>
    <source>
        <strain evidence="1">RSA 476</strain>
    </source>
</reference>
<accession>A0A9W8M870</accession>
<dbReference type="SUPFAM" id="SSF52096">
    <property type="entry name" value="ClpP/crotonase"/>
    <property type="match status" value="1"/>
</dbReference>
<protein>
    <recommendedName>
        <fullName evidence="3">Enoyl-CoA hydratase/isomerase family protein</fullName>
    </recommendedName>
</protein>
<dbReference type="Gene3D" id="3.90.226.10">
    <property type="entry name" value="2-enoyl-CoA Hydratase, Chain A, domain 1"/>
    <property type="match status" value="1"/>
</dbReference>
<dbReference type="Pfam" id="PF00378">
    <property type="entry name" value="ECH_1"/>
    <property type="match status" value="1"/>
</dbReference>
<dbReference type="GO" id="GO:0006635">
    <property type="term" value="P:fatty acid beta-oxidation"/>
    <property type="evidence" value="ECO:0007669"/>
    <property type="project" value="TreeGrafter"/>
</dbReference>
<dbReference type="PANTHER" id="PTHR11941">
    <property type="entry name" value="ENOYL-COA HYDRATASE-RELATED"/>
    <property type="match status" value="1"/>
</dbReference>
<proteinExistence type="predicted"/>
<evidence type="ECO:0008006" key="3">
    <source>
        <dbReference type="Google" id="ProtNLM"/>
    </source>
</evidence>
<evidence type="ECO:0000313" key="2">
    <source>
        <dbReference type="Proteomes" id="UP001140074"/>
    </source>
</evidence>
<dbReference type="AlphaFoldDB" id="A0A9W8M870"/>
<dbReference type="Proteomes" id="UP001140074">
    <property type="component" value="Unassembled WGS sequence"/>
</dbReference>
<organism evidence="1 2">
    <name type="scientific">Coemansia aciculifera</name>
    <dbReference type="NCBI Taxonomy" id="417176"/>
    <lineage>
        <taxon>Eukaryota</taxon>
        <taxon>Fungi</taxon>
        <taxon>Fungi incertae sedis</taxon>
        <taxon>Zoopagomycota</taxon>
        <taxon>Kickxellomycotina</taxon>
        <taxon>Kickxellomycetes</taxon>
        <taxon>Kickxellales</taxon>
        <taxon>Kickxellaceae</taxon>
        <taxon>Coemansia</taxon>
    </lineage>
</organism>
<dbReference type="EMBL" id="JANBUY010000020">
    <property type="protein sequence ID" value="KAJ2867347.1"/>
    <property type="molecule type" value="Genomic_DNA"/>
</dbReference>
<keyword evidence="2" id="KW-1185">Reference proteome</keyword>
<comment type="caution">
    <text evidence="1">The sequence shown here is derived from an EMBL/GenBank/DDBJ whole genome shotgun (WGS) entry which is preliminary data.</text>
</comment>